<dbReference type="RefSeq" id="XP_006569577.3">
    <property type="nucleotide sequence ID" value="XM_006569514.3"/>
</dbReference>
<proteinExistence type="predicted"/>
<organism evidence="1">
    <name type="scientific">Apis mellifera</name>
    <name type="common">Honeybee</name>
    <dbReference type="NCBI Taxonomy" id="7460"/>
    <lineage>
        <taxon>Eukaryota</taxon>
        <taxon>Metazoa</taxon>
        <taxon>Ecdysozoa</taxon>
        <taxon>Arthropoda</taxon>
        <taxon>Hexapoda</taxon>
        <taxon>Insecta</taxon>
        <taxon>Pterygota</taxon>
        <taxon>Neoptera</taxon>
        <taxon>Endopterygota</taxon>
        <taxon>Hymenoptera</taxon>
        <taxon>Apocrita</taxon>
        <taxon>Aculeata</taxon>
        <taxon>Apoidea</taxon>
        <taxon>Anthophila</taxon>
        <taxon>Apidae</taxon>
        <taxon>Apis</taxon>
    </lineage>
</organism>
<reference evidence="3" key="2">
    <citation type="submission" date="2025-04" db="UniProtKB">
        <authorList>
            <consortium name="RefSeq"/>
        </authorList>
    </citation>
    <scope>IDENTIFICATION</scope>
    <source>
        <strain evidence="3">DH4</strain>
        <tissue evidence="3">Whole body</tissue>
    </source>
</reference>
<name>A0A7M7GY13_APIME</name>
<dbReference type="AlphaFoldDB" id="A0A7M7GY13"/>
<sequence length="128" mass="15050">MKTRFCGDIALEQDIDIVSSKFVEGLVVHRADVSVSLQFRYRTGIKSVDNERTDWSRHSWALEQLRQVTFSTSILFRRCLRMLIRCSCAIYINRLTNTNKNCRATFESMMKHVVKRIMVSAQIFYTIF</sequence>
<dbReference type="KEGG" id="ame:102656730"/>
<accession>A0A8B6Z6X7</accession>
<dbReference type="GeneID" id="102656730"/>
<keyword evidence="2" id="KW-1185">Reference proteome</keyword>
<evidence type="ECO:0000313" key="2">
    <source>
        <dbReference type="Proteomes" id="UP000005203"/>
    </source>
</evidence>
<protein>
    <submittedName>
        <fullName evidence="3">Uncharacterized protein LOC102656730</fullName>
    </submittedName>
</protein>
<reference evidence="1" key="1">
    <citation type="submission" date="2021-01" db="UniProtKB">
        <authorList>
            <consortium name="EnsemblMetazoa"/>
        </authorList>
    </citation>
    <scope>IDENTIFICATION</scope>
    <source>
        <strain evidence="1">DH4</strain>
    </source>
</reference>
<accession>A0A7M7GY13</accession>
<evidence type="ECO:0000313" key="3">
    <source>
        <dbReference type="RefSeq" id="XP_006569577.3"/>
    </source>
</evidence>
<evidence type="ECO:0000313" key="1">
    <source>
        <dbReference type="EnsemblMetazoa" id="XP_006569577"/>
    </source>
</evidence>
<dbReference type="Proteomes" id="UP000005203">
    <property type="component" value="Linkage group LG6"/>
</dbReference>
<dbReference type="EnsemblMetazoa" id="XM_006569514">
    <property type="protein sequence ID" value="XP_006569577"/>
    <property type="gene ID" value="LOC102656730"/>
</dbReference>
<gene>
    <name evidence="3" type="primary">LOC102656730</name>
</gene>